<evidence type="ECO:0000256" key="5">
    <source>
        <dbReference type="ARBA" id="ARBA00022741"/>
    </source>
</evidence>
<gene>
    <name evidence="10" type="ORF">EXT02_01120</name>
</gene>
<dbReference type="PANTHER" id="PTHR43166:SF9">
    <property type="entry name" value="GLUTAMATE_ASPARTATE IMPORT ATP-BINDING PROTEIN GLTL"/>
    <property type="match status" value="1"/>
</dbReference>
<protein>
    <submittedName>
        <fullName evidence="10">Amino acid ABC transporter ATP-binding protein</fullName>
    </submittedName>
</protein>
<dbReference type="InterPro" id="IPR003593">
    <property type="entry name" value="AAA+_ATPase"/>
</dbReference>
<dbReference type="GO" id="GO:0005524">
    <property type="term" value="F:ATP binding"/>
    <property type="evidence" value="ECO:0007669"/>
    <property type="project" value="UniProtKB-KW"/>
</dbReference>
<dbReference type="PIRSF" id="PIRSF039085">
    <property type="entry name" value="ABC_ATPase_HisP"/>
    <property type="match status" value="1"/>
</dbReference>
<dbReference type="SMART" id="SM00382">
    <property type="entry name" value="AAA"/>
    <property type="match status" value="1"/>
</dbReference>
<name>A0A4P6MCY9_9MOLU</name>
<sequence length="248" mass="27932">MHNIIEITNLQKKYGTKVVLKDINLKIKQNEIITLIGPSGAGKSSLLRCLNLLEEPDFGTILFEGTNILNPKYNVYNLRKKIGMVFQHFNLFAHKNVLNNCTLALIEVFKKSKEEAQTIAREKIQKVGLLDVASQSIQTLSGGQKQRVAIARALCMNPEIILFDEPTASLDPQLTKEVLDIMTNLTHEKITIILVTHEIAFAQKISDRIVFMADGIILEEGTPQQILNNPQSDKLKTFLKDASFNKYK</sequence>
<dbReference type="GO" id="GO:0016887">
    <property type="term" value="F:ATP hydrolysis activity"/>
    <property type="evidence" value="ECO:0007669"/>
    <property type="project" value="InterPro"/>
</dbReference>
<keyword evidence="7" id="KW-0029">Amino-acid transport</keyword>
<dbReference type="InterPro" id="IPR003439">
    <property type="entry name" value="ABC_transporter-like_ATP-bd"/>
</dbReference>
<dbReference type="RefSeq" id="WP_130427555.1">
    <property type="nucleotide sequence ID" value="NZ_CP035949.1"/>
</dbReference>
<keyword evidence="5" id="KW-0547">Nucleotide-binding</keyword>
<keyword evidence="8" id="KW-0472">Membrane</keyword>
<dbReference type="GO" id="GO:0015424">
    <property type="term" value="F:ABC-type amino acid transporter activity"/>
    <property type="evidence" value="ECO:0007669"/>
    <property type="project" value="InterPro"/>
</dbReference>
<keyword evidence="6 10" id="KW-0067">ATP-binding</keyword>
<evidence type="ECO:0000313" key="10">
    <source>
        <dbReference type="EMBL" id="QBF23798.1"/>
    </source>
</evidence>
<keyword evidence="3" id="KW-0813">Transport</keyword>
<dbReference type="SUPFAM" id="SSF52540">
    <property type="entry name" value="P-loop containing nucleoside triphosphate hydrolases"/>
    <property type="match status" value="1"/>
</dbReference>
<evidence type="ECO:0000313" key="11">
    <source>
        <dbReference type="Proteomes" id="UP000289726"/>
    </source>
</evidence>
<dbReference type="InterPro" id="IPR017871">
    <property type="entry name" value="ABC_transporter-like_CS"/>
</dbReference>
<dbReference type="InterPro" id="IPR027417">
    <property type="entry name" value="P-loop_NTPase"/>
</dbReference>
<feature type="domain" description="ABC transporter" evidence="9">
    <location>
        <begin position="5"/>
        <end position="239"/>
    </location>
</feature>
<dbReference type="InterPro" id="IPR050086">
    <property type="entry name" value="MetN_ABC_transporter-like"/>
</dbReference>
<comment type="subcellular location">
    <subcellularLocation>
        <location evidence="1">Cell membrane</location>
        <topology evidence="1">Peripheral membrane protein</topology>
    </subcellularLocation>
</comment>
<dbReference type="Pfam" id="PF00005">
    <property type="entry name" value="ABC_tran"/>
    <property type="match status" value="1"/>
</dbReference>
<evidence type="ECO:0000256" key="8">
    <source>
        <dbReference type="ARBA" id="ARBA00023136"/>
    </source>
</evidence>
<dbReference type="Proteomes" id="UP000289726">
    <property type="component" value="Chromosome"/>
</dbReference>
<evidence type="ECO:0000256" key="2">
    <source>
        <dbReference type="ARBA" id="ARBA00005417"/>
    </source>
</evidence>
<reference evidence="10 11" key="1">
    <citation type="submission" date="2019-02" db="EMBL/GenBank/DDBJ databases">
        <title>Draft Genome Sequence of Maize Bushy Stunt-like Phytoplasma group 16SrI-B (Aster yellows) in South Africa.</title>
        <authorList>
            <person name="Coetzee B."/>
            <person name="Douglas-Smit N."/>
            <person name="Maree H.J."/>
            <person name="Burger J.T."/>
            <person name="Kruger K."/>
            <person name="Pietersen G."/>
        </authorList>
    </citation>
    <scope>NUCLEOTIDE SEQUENCE [LARGE SCALE GENOMIC DNA]</scope>
    <source>
        <strain evidence="10 11">De Villa</strain>
    </source>
</reference>
<dbReference type="PROSITE" id="PS00211">
    <property type="entry name" value="ABC_TRANSPORTER_1"/>
    <property type="match status" value="1"/>
</dbReference>
<evidence type="ECO:0000256" key="3">
    <source>
        <dbReference type="ARBA" id="ARBA00022448"/>
    </source>
</evidence>
<dbReference type="GO" id="GO:0005886">
    <property type="term" value="C:plasma membrane"/>
    <property type="evidence" value="ECO:0007669"/>
    <property type="project" value="UniProtKB-SubCell"/>
</dbReference>
<dbReference type="EMBL" id="CP035949">
    <property type="protein sequence ID" value="QBF23798.1"/>
    <property type="molecule type" value="Genomic_DNA"/>
</dbReference>
<dbReference type="PANTHER" id="PTHR43166">
    <property type="entry name" value="AMINO ACID IMPORT ATP-BINDING PROTEIN"/>
    <property type="match status" value="1"/>
</dbReference>
<evidence type="ECO:0000256" key="1">
    <source>
        <dbReference type="ARBA" id="ARBA00004202"/>
    </source>
</evidence>
<evidence type="ECO:0000256" key="4">
    <source>
        <dbReference type="ARBA" id="ARBA00022475"/>
    </source>
</evidence>
<dbReference type="CDD" id="cd03262">
    <property type="entry name" value="ABC_HisP_GlnQ"/>
    <property type="match status" value="1"/>
</dbReference>
<evidence type="ECO:0000256" key="6">
    <source>
        <dbReference type="ARBA" id="ARBA00022840"/>
    </source>
</evidence>
<dbReference type="PROSITE" id="PS50893">
    <property type="entry name" value="ABC_TRANSPORTER_2"/>
    <property type="match status" value="1"/>
</dbReference>
<evidence type="ECO:0000259" key="9">
    <source>
        <dbReference type="PROSITE" id="PS50893"/>
    </source>
</evidence>
<keyword evidence="11" id="KW-1185">Reference proteome</keyword>
<evidence type="ECO:0000256" key="7">
    <source>
        <dbReference type="ARBA" id="ARBA00022970"/>
    </source>
</evidence>
<comment type="similarity">
    <text evidence="2">Belongs to the ABC transporter superfamily.</text>
</comment>
<accession>A0A4P6MCY9</accession>
<dbReference type="AlphaFoldDB" id="A0A4P6MCY9"/>
<dbReference type="InterPro" id="IPR030679">
    <property type="entry name" value="ABC_ATPase_HisP-typ"/>
</dbReference>
<organism evidence="10 11">
    <name type="scientific">'Catharanthus roseus' aster yellows phytoplasma</name>
    <dbReference type="NCBI Taxonomy" id="1193712"/>
    <lineage>
        <taxon>Bacteria</taxon>
        <taxon>Bacillati</taxon>
        <taxon>Mycoplasmatota</taxon>
        <taxon>Mollicutes</taxon>
        <taxon>Acholeplasmatales</taxon>
        <taxon>Acholeplasmataceae</taxon>
        <taxon>Candidatus Phytoplasma</taxon>
        <taxon>16SrI (Aster yellows group)</taxon>
    </lineage>
</organism>
<dbReference type="Gene3D" id="3.40.50.300">
    <property type="entry name" value="P-loop containing nucleotide triphosphate hydrolases"/>
    <property type="match status" value="1"/>
</dbReference>
<proteinExistence type="inferred from homology"/>
<keyword evidence="4" id="KW-1003">Cell membrane</keyword>